<evidence type="ECO:0000313" key="4">
    <source>
        <dbReference type="EMBL" id="GGJ13696.1"/>
    </source>
</evidence>
<keyword evidence="2" id="KW-0479">Metal-binding</keyword>
<comment type="caution">
    <text evidence="4">The sequence shown here is derived from an EMBL/GenBank/DDBJ whole genome shotgun (WGS) entry which is preliminary data.</text>
</comment>
<evidence type="ECO:0000259" key="3">
    <source>
        <dbReference type="Pfam" id="PF13359"/>
    </source>
</evidence>
<dbReference type="InterPro" id="IPR027806">
    <property type="entry name" value="HARBI1_dom"/>
</dbReference>
<evidence type="ECO:0000313" key="5">
    <source>
        <dbReference type="Proteomes" id="UP000625682"/>
    </source>
</evidence>
<feature type="domain" description="DDE Tnp4" evidence="3">
    <location>
        <begin position="120"/>
        <end position="278"/>
    </location>
</feature>
<dbReference type="AlphaFoldDB" id="A0A917KHE1"/>
<evidence type="ECO:0000256" key="1">
    <source>
        <dbReference type="ARBA" id="ARBA00001968"/>
    </source>
</evidence>
<reference evidence="4" key="1">
    <citation type="journal article" date="2014" name="Int. J. Syst. Evol. Microbiol.">
        <title>Complete genome sequence of Corynebacterium casei LMG S-19264T (=DSM 44701T), isolated from a smear-ripened cheese.</title>
        <authorList>
            <consortium name="US DOE Joint Genome Institute (JGI-PGF)"/>
            <person name="Walter F."/>
            <person name="Albersmeier A."/>
            <person name="Kalinowski J."/>
            <person name="Ruckert C."/>
        </authorList>
    </citation>
    <scope>NUCLEOTIDE SEQUENCE</scope>
    <source>
        <strain evidence="4">CGMCC 4.7272</strain>
    </source>
</reference>
<protein>
    <submittedName>
        <fullName evidence="4">Transposase</fullName>
    </submittedName>
</protein>
<comment type="cofactor">
    <cofactor evidence="1">
        <name>a divalent metal cation</name>
        <dbReference type="ChEBI" id="CHEBI:60240"/>
    </cofactor>
</comment>
<name>A0A917KHE1_9ACTN</name>
<gene>
    <name evidence="4" type="ORF">GCM10012282_07540</name>
</gene>
<proteinExistence type="predicted"/>
<keyword evidence="5" id="KW-1185">Reference proteome</keyword>
<reference evidence="4" key="2">
    <citation type="submission" date="2020-09" db="EMBL/GenBank/DDBJ databases">
        <authorList>
            <person name="Sun Q."/>
            <person name="Zhou Y."/>
        </authorList>
    </citation>
    <scope>NUCLEOTIDE SEQUENCE</scope>
    <source>
        <strain evidence="4">CGMCC 4.7272</strain>
    </source>
</reference>
<sequence>MRQIVLTEGPHVSTSVTYTTVLDAKRTTAEHLAGLLRDHRIVARTREGRRALGCFKQAVLVLRWFLDGTRLAQLARDNGLSASTSYRYLHEGLAVLAAGAPDLSTALERAKAAGLTHLNLDGTVIRTDRVAAPGPNGADLWWSGKHKHHGGNVQVISTLDGWPIWVSSVRPGREHDTTCARHHGLVDALNRIAAELDMPTLVDLGYENAGDGFRHPVKKPAGAELTEAQQTYNKVIRGIHGVCERANSLLKTTFKTLRRVSLDPSRITKIAAAALVLLQLEYDRTI</sequence>
<dbReference type="Pfam" id="PF13359">
    <property type="entry name" value="DDE_Tnp_4"/>
    <property type="match status" value="1"/>
</dbReference>
<accession>A0A917KHE1</accession>
<dbReference type="EMBL" id="BMMU01000002">
    <property type="protein sequence ID" value="GGJ13696.1"/>
    <property type="molecule type" value="Genomic_DNA"/>
</dbReference>
<dbReference type="Proteomes" id="UP000625682">
    <property type="component" value="Unassembled WGS sequence"/>
</dbReference>
<evidence type="ECO:0000256" key="2">
    <source>
        <dbReference type="ARBA" id="ARBA00022723"/>
    </source>
</evidence>
<organism evidence="4 5">
    <name type="scientific">Streptomyces lacrimifluminis</name>
    <dbReference type="NCBI Taxonomy" id="1500077"/>
    <lineage>
        <taxon>Bacteria</taxon>
        <taxon>Bacillati</taxon>
        <taxon>Actinomycetota</taxon>
        <taxon>Actinomycetes</taxon>
        <taxon>Kitasatosporales</taxon>
        <taxon>Streptomycetaceae</taxon>
        <taxon>Streptomyces</taxon>
    </lineage>
</organism>
<dbReference type="GO" id="GO:0046872">
    <property type="term" value="F:metal ion binding"/>
    <property type="evidence" value="ECO:0007669"/>
    <property type="project" value="UniProtKB-KW"/>
</dbReference>